<dbReference type="Proteomes" id="UP000199226">
    <property type="component" value="Unassembled WGS sequence"/>
</dbReference>
<keyword evidence="5 7" id="KW-0378">Hydrolase</keyword>
<dbReference type="InterPro" id="IPR009003">
    <property type="entry name" value="Peptidase_S1_PA"/>
</dbReference>
<dbReference type="OrthoDB" id="9805367at2"/>
<evidence type="ECO:0000313" key="9">
    <source>
        <dbReference type="Proteomes" id="UP000199226"/>
    </source>
</evidence>
<evidence type="ECO:0000256" key="5">
    <source>
        <dbReference type="ARBA" id="ARBA00022801"/>
    </source>
</evidence>
<dbReference type="GO" id="GO:0043171">
    <property type="term" value="P:peptide catabolic process"/>
    <property type="evidence" value="ECO:0007669"/>
    <property type="project" value="UniProtKB-UniRule"/>
</dbReference>
<dbReference type="GO" id="GO:0008239">
    <property type="term" value="F:dipeptidyl-peptidase activity"/>
    <property type="evidence" value="ECO:0007669"/>
    <property type="project" value="UniProtKB-UniRule"/>
</dbReference>
<dbReference type="AlphaFoldDB" id="A0A1G9S8D6"/>
<dbReference type="SUPFAM" id="SSF50494">
    <property type="entry name" value="Trypsin-like serine proteases"/>
    <property type="match status" value="1"/>
</dbReference>
<dbReference type="Gene3D" id="2.40.10.10">
    <property type="entry name" value="Trypsin-like serine proteases"/>
    <property type="match status" value="1"/>
</dbReference>
<dbReference type="GO" id="GO:0070009">
    <property type="term" value="F:serine-type aminopeptidase activity"/>
    <property type="evidence" value="ECO:0007669"/>
    <property type="project" value="UniProtKB-UniRule"/>
</dbReference>
<dbReference type="InterPro" id="IPR019500">
    <property type="entry name" value="Pep_S46"/>
</dbReference>
<evidence type="ECO:0000256" key="1">
    <source>
        <dbReference type="ARBA" id="ARBA00010491"/>
    </source>
</evidence>
<evidence type="ECO:0000313" key="8">
    <source>
        <dbReference type="EMBL" id="SDM31045.1"/>
    </source>
</evidence>
<keyword evidence="3 7" id="KW-0645">Protease</keyword>
<protein>
    <recommendedName>
        <fullName evidence="7">Dipeptidyl-peptidase</fullName>
        <ecNumber evidence="7">3.4.14.-</ecNumber>
    </recommendedName>
</protein>
<dbReference type="EC" id="3.4.14.-" evidence="7"/>
<evidence type="ECO:0000256" key="4">
    <source>
        <dbReference type="ARBA" id="ARBA00022729"/>
    </source>
</evidence>
<dbReference type="RefSeq" id="WP_090703770.1">
    <property type="nucleotide sequence ID" value="NZ_FNHH01000009.1"/>
</dbReference>
<evidence type="ECO:0000256" key="6">
    <source>
        <dbReference type="ARBA" id="ARBA00022825"/>
    </source>
</evidence>
<reference evidence="9" key="1">
    <citation type="submission" date="2016-10" db="EMBL/GenBank/DDBJ databases">
        <authorList>
            <person name="Varghese N."/>
            <person name="Submissions S."/>
        </authorList>
    </citation>
    <scope>NUCLEOTIDE SEQUENCE [LARGE SCALE GENOMIC DNA]</scope>
    <source>
        <strain evidence="9">DSM 24536</strain>
    </source>
</reference>
<evidence type="ECO:0000256" key="7">
    <source>
        <dbReference type="RuleBase" id="RU366067"/>
    </source>
</evidence>
<name>A0A1G9S8D6_9SPHI</name>
<dbReference type="InterPro" id="IPR043504">
    <property type="entry name" value="Peptidase_S1_PA_chymotrypsin"/>
</dbReference>
<keyword evidence="6 7" id="KW-0720">Serine protease</keyword>
<dbReference type="PANTHER" id="PTHR38469:SF1">
    <property type="entry name" value="PERIPLASMIC PEPTIDASE SUBFAMILY S1B"/>
    <property type="match status" value="1"/>
</dbReference>
<dbReference type="STRING" id="990371.SAMN05421813_10992"/>
<dbReference type="GO" id="GO:0006508">
    <property type="term" value="P:proteolysis"/>
    <property type="evidence" value="ECO:0007669"/>
    <property type="project" value="UniProtKB-KW"/>
</dbReference>
<evidence type="ECO:0000256" key="3">
    <source>
        <dbReference type="ARBA" id="ARBA00022670"/>
    </source>
</evidence>
<dbReference type="EMBL" id="FNHH01000009">
    <property type="protein sequence ID" value="SDM31045.1"/>
    <property type="molecule type" value="Genomic_DNA"/>
</dbReference>
<proteinExistence type="inferred from homology"/>
<evidence type="ECO:0000256" key="2">
    <source>
        <dbReference type="ARBA" id="ARBA00022438"/>
    </source>
</evidence>
<comment type="function">
    <text evidence="7">Catalyzes the removal of dipeptides from the N-terminus of oligopeptides.</text>
</comment>
<keyword evidence="9" id="KW-1185">Reference proteome</keyword>
<keyword evidence="4" id="KW-0732">Signal</keyword>
<keyword evidence="2 7" id="KW-0031">Aminopeptidase</keyword>
<dbReference type="PANTHER" id="PTHR38469">
    <property type="entry name" value="PERIPLASMIC PEPTIDASE SUBFAMILY S1B"/>
    <property type="match status" value="1"/>
</dbReference>
<accession>A0A1G9S8D6</accession>
<comment type="similarity">
    <text evidence="1 7">Belongs to the peptidase S46 family.</text>
</comment>
<gene>
    <name evidence="8" type="ORF">SAMN05421813_10992</name>
</gene>
<organism evidence="8 9">
    <name type="scientific">Daejeonella rubra</name>
    <dbReference type="NCBI Taxonomy" id="990371"/>
    <lineage>
        <taxon>Bacteria</taxon>
        <taxon>Pseudomonadati</taxon>
        <taxon>Bacteroidota</taxon>
        <taxon>Sphingobacteriia</taxon>
        <taxon>Sphingobacteriales</taxon>
        <taxon>Sphingobacteriaceae</taxon>
        <taxon>Daejeonella</taxon>
    </lineage>
</organism>
<dbReference type="Pfam" id="PF10459">
    <property type="entry name" value="Peptidase_S46"/>
    <property type="match status" value="1"/>
</dbReference>
<sequence>MNRLKYVSVILMAFVLFLAQPLKADEGMWLPMLIGKNYEQMKKQGFKLTPEDLYSVNKASIKDAIVSFGGFCTGEIVSKNGLIFTNHHCGYDAAASNSTPENNILDNGFYAKSFQEEKPIKGLFVRFLVRMEDVTPKIMAALVGVEEKDKAAKIAEVSKKITSDVTSGTTMEADVRDIYKANQYLLFIYERFNDIRLVGIPSQSIGKFGGDTDNWEWPRQTGDFSVFRVYADANNKSAAYSENNKPYTPKKSLPISIKGIKNGDFSMVYGFPGRTDRYLTSFGVNLATEKTNPTIVKLRDIRLKAWKEEMDKSVDTRLKLSSQYANIANYWKYFIGQTEQLKRLKIQDEKQKQEADFTKWAASSSVNVNLISAYKNAYAAYEPYAVHITYINEGLLASSFIRNANQIGSMIKSMIARKDDAAYLSQVNQNLNVLVNNYQNTYSEIADKKIFAQILTSFYQDVPKSQHPKFITLILEDFWKGSAEASFKNYADHLWEKSNLIDPEKMRTFLSNPSMEALENDPAYKYAVNLVPQDYVKNNFGTVLSDFQTEKNRLDNLYLKALLEKNKGILSYPDANSTMRISYGTIQNYSPKDGITYDIKTTIDGMVAKYQPGDDEFDLPKSLLEAYAKRDFREYAEGGTLPVGFISNNDITGGNSGSPVLNGNGELIGIAFDGNWEAMSGDIAFDKQYKRTISVDIRFVLWCIDVLGGARNIIDELDIRTNKLPVPKDKLIMKKQ</sequence>